<feature type="signal peptide" evidence="1">
    <location>
        <begin position="1"/>
        <end position="18"/>
    </location>
</feature>
<proteinExistence type="predicted"/>
<dbReference type="AlphaFoldDB" id="A0A2M4DHC8"/>
<organism evidence="2">
    <name type="scientific">Anopheles darlingi</name>
    <name type="common">Mosquito</name>
    <dbReference type="NCBI Taxonomy" id="43151"/>
    <lineage>
        <taxon>Eukaryota</taxon>
        <taxon>Metazoa</taxon>
        <taxon>Ecdysozoa</taxon>
        <taxon>Arthropoda</taxon>
        <taxon>Hexapoda</taxon>
        <taxon>Insecta</taxon>
        <taxon>Pterygota</taxon>
        <taxon>Neoptera</taxon>
        <taxon>Endopterygota</taxon>
        <taxon>Diptera</taxon>
        <taxon>Nematocera</taxon>
        <taxon>Culicoidea</taxon>
        <taxon>Culicidae</taxon>
        <taxon>Anophelinae</taxon>
        <taxon>Anopheles</taxon>
    </lineage>
</organism>
<dbReference type="EMBL" id="GGFL01012743">
    <property type="protein sequence ID" value="MBW76921.1"/>
    <property type="molecule type" value="Transcribed_RNA"/>
</dbReference>
<reference evidence="2" key="1">
    <citation type="submission" date="2018-01" db="EMBL/GenBank/DDBJ databases">
        <title>An insight into the sialome of Amazonian anophelines.</title>
        <authorList>
            <person name="Ribeiro J.M."/>
            <person name="Scarpassa V."/>
            <person name="Calvo E."/>
        </authorList>
    </citation>
    <scope>NUCLEOTIDE SEQUENCE</scope>
</reference>
<sequence>MLLLLLLGIGIRPHFDIGIVIISFLTRSISCCCQGCFCYSNSMHTAEMVQMKDFCKRYNNRSDAAVCEAPTQPPIYPNEMLYIPA</sequence>
<feature type="chain" id="PRO_5014682481" evidence="1">
    <location>
        <begin position="19"/>
        <end position="85"/>
    </location>
</feature>
<accession>A0A2M4DHC8</accession>
<evidence type="ECO:0000256" key="1">
    <source>
        <dbReference type="SAM" id="SignalP"/>
    </source>
</evidence>
<evidence type="ECO:0000313" key="2">
    <source>
        <dbReference type="EMBL" id="MBW76921.1"/>
    </source>
</evidence>
<name>A0A2M4DHC8_ANODA</name>
<keyword evidence="1" id="KW-0732">Signal</keyword>
<protein>
    <submittedName>
        <fullName evidence="2">Putative secreted protein</fullName>
    </submittedName>
</protein>